<dbReference type="EMBL" id="FLUM01000003">
    <property type="protein sequence ID" value="SBW07214.1"/>
    <property type="molecule type" value="Genomic_DNA"/>
</dbReference>
<gene>
    <name evidence="1" type="ORF">KL86DYS1_31607</name>
</gene>
<proteinExistence type="predicted"/>
<dbReference type="AlphaFoldDB" id="A0A212K667"/>
<name>A0A212K667_9BACT</name>
<reference evidence="1" key="1">
    <citation type="submission" date="2016-04" db="EMBL/GenBank/DDBJ databases">
        <authorList>
            <person name="Evans L.H."/>
            <person name="Alamgir A."/>
            <person name="Owens N."/>
            <person name="Weber N.D."/>
            <person name="Virtaneva K."/>
            <person name="Barbian K."/>
            <person name="Babar A."/>
            <person name="Rosenke K."/>
        </authorList>
    </citation>
    <scope>NUCLEOTIDE SEQUENCE</scope>
    <source>
        <strain evidence="1">86-1</strain>
    </source>
</reference>
<organism evidence="1">
    <name type="scientific">uncultured Dysgonomonas sp</name>
    <dbReference type="NCBI Taxonomy" id="206096"/>
    <lineage>
        <taxon>Bacteria</taxon>
        <taxon>Pseudomonadati</taxon>
        <taxon>Bacteroidota</taxon>
        <taxon>Bacteroidia</taxon>
        <taxon>Bacteroidales</taxon>
        <taxon>Dysgonomonadaceae</taxon>
        <taxon>Dysgonomonas</taxon>
        <taxon>environmental samples</taxon>
    </lineage>
</organism>
<sequence length="315" mass="34595">MANMYDISSLNYQPSTNMDWFTKAIFGGKLIEKGKITPVVGVKESTLINLIDINGSILQADARDCSWNPQQMSKLSDKELKVKTYKINLEQCLDDLERKRTVWMLSPGAKNRELPDTLEDATMAILASELSSEIETKIFKGDSSADANDFDGVVKVLTGSSDAVKITGIALTKANVLEEIEKVFTNIPDDVVAGGLQEGTLNIYVSYPTFLKVKMALGGIYGNNVVVSPNFTVEGDVVRYMGVELVPVKGLGDNDMVAADARNFLIGTDLVRDLEEIRLGQKAAPHDNIIFIDGRLRLGFAIPFEDEVVFYSPNN</sequence>
<evidence type="ECO:0000313" key="1">
    <source>
        <dbReference type="EMBL" id="SBW07214.1"/>
    </source>
</evidence>
<accession>A0A212K667</accession>
<dbReference type="RefSeq" id="WP_296944592.1">
    <property type="nucleotide sequence ID" value="NZ_LT599032.1"/>
</dbReference>
<protein>
    <submittedName>
        <fullName evidence="1">Uncharacterized protein</fullName>
    </submittedName>
</protein>